<keyword evidence="1" id="KW-0805">Transcription regulation</keyword>
<evidence type="ECO:0000313" key="6">
    <source>
        <dbReference type="EMBL" id="MBA8955619.1"/>
    </source>
</evidence>
<dbReference type="Proteomes" id="UP000572680">
    <property type="component" value="Unassembled WGS sequence"/>
</dbReference>
<dbReference type="PRINTS" id="PR00455">
    <property type="entry name" value="HTHTETR"/>
</dbReference>
<dbReference type="InterPro" id="IPR001647">
    <property type="entry name" value="HTH_TetR"/>
</dbReference>
<comment type="caution">
    <text evidence="6">The sequence shown here is derived from an EMBL/GenBank/DDBJ whole genome shotgun (WGS) entry which is preliminary data.</text>
</comment>
<feature type="DNA-binding region" description="H-T-H motif" evidence="4">
    <location>
        <begin position="37"/>
        <end position="56"/>
    </location>
</feature>
<protein>
    <submittedName>
        <fullName evidence="6">AcrR family transcriptional regulator</fullName>
    </submittedName>
</protein>
<dbReference type="PANTHER" id="PTHR30055">
    <property type="entry name" value="HTH-TYPE TRANSCRIPTIONAL REGULATOR RUTR"/>
    <property type="match status" value="1"/>
</dbReference>
<dbReference type="PANTHER" id="PTHR30055:SF238">
    <property type="entry name" value="MYCOFACTOCIN BIOSYNTHESIS TRANSCRIPTIONAL REGULATOR MFTR-RELATED"/>
    <property type="match status" value="1"/>
</dbReference>
<name>A0A7W3QQE1_ACTNM</name>
<reference evidence="6 7" key="1">
    <citation type="submission" date="2020-08" db="EMBL/GenBank/DDBJ databases">
        <title>Genomic Encyclopedia of Type Strains, Phase IV (KMG-IV): sequencing the most valuable type-strain genomes for metagenomic binning, comparative biology and taxonomic classification.</title>
        <authorList>
            <person name="Goeker M."/>
        </authorList>
    </citation>
    <scope>NUCLEOTIDE SEQUENCE [LARGE SCALE GENOMIC DNA]</scope>
    <source>
        <strain evidence="6 7">DSM 44197</strain>
    </source>
</reference>
<dbReference type="AlphaFoldDB" id="A0A7W3QQE1"/>
<proteinExistence type="predicted"/>
<dbReference type="RefSeq" id="WP_182847597.1">
    <property type="nucleotide sequence ID" value="NZ_BAAALP010000058.1"/>
</dbReference>
<evidence type="ECO:0000256" key="4">
    <source>
        <dbReference type="PROSITE-ProRule" id="PRU00335"/>
    </source>
</evidence>
<dbReference type="EMBL" id="JACJIA010000012">
    <property type="protein sequence ID" value="MBA8955619.1"/>
    <property type="molecule type" value="Genomic_DNA"/>
</dbReference>
<dbReference type="InterPro" id="IPR050109">
    <property type="entry name" value="HTH-type_TetR-like_transc_reg"/>
</dbReference>
<evidence type="ECO:0000259" key="5">
    <source>
        <dbReference type="PROSITE" id="PS50977"/>
    </source>
</evidence>
<sequence>MSPRRAAALGDDGRSLRDHLITTAARLIAERGTAGLTVRAIAREAGVSDGVLYNHFEDKEELLALALHAHAHAVAAALGDPPAPGAGTVAASLRAHLALGLALHEGILPALAGLVGQPKVLARFAGAENGAPHWRDRLRAYLAAERDLGRLSPSADVEAATAFLVGVCHEAVLTQIFTGARPTPPDIDALIDTLLSGIGP</sequence>
<evidence type="ECO:0000313" key="7">
    <source>
        <dbReference type="Proteomes" id="UP000572680"/>
    </source>
</evidence>
<dbReference type="Pfam" id="PF00440">
    <property type="entry name" value="TetR_N"/>
    <property type="match status" value="1"/>
</dbReference>
<gene>
    <name evidence="6" type="ORF">HNR61_007295</name>
</gene>
<dbReference type="InterPro" id="IPR009057">
    <property type="entry name" value="Homeodomain-like_sf"/>
</dbReference>
<dbReference type="GO" id="GO:0003700">
    <property type="term" value="F:DNA-binding transcription factor activity"/>
    <property type="evidence" value="ECO:0007669"/>
    <property type="project" value="TreeGrafter"/>
</dbReference>
<evidence type="ECO:0000256" key="2">
    <source>
        <dbReference type="ARBA" id="ARBA00023125"/>
    </source>
</evidence>
<dbReference type="Gene3D" id="1.10.10.60">
    <property type="entry name" value="Homeodomain-like"/>
    <property type="match status" value="1"/>
</dbReference>
<dbReference type="GO" id="GO:0000976">
    <property type="term" value="F:transcription cis-regulatory region binding"/>
    <property type="evidence" value="ECO:0007669"/>
    <property type="project" value="TreeGrafter"/>
</dbReference>
<dbReference type="PROSITE" id="PS50977">
    <property type="entry name" value="HTH_TETR_2"/>
    <property type="match status" value="1"/>
</dbReference>
<organism evidence="6 7">
    <name type="scientific">Actinomadura namibiensis</name>
    <dbReference type="NCBI Taxonomy" id="182080"/>
    <lineage>
        <taxon>Bacteria</taxon>
        <taxon>Bacillati</taxon>
        <taxon>Actinomycetota</taxon>
        <taxon>Actinomycetes</taxon>
        <taxon>Streptosporangiales</taxon>
        <taxon>Thermomonosporaceae</taxon>
        <taxon>Actinomadura</taxon>
    </lineage>
</organism>
<accession>A0A7W3QQE1</accession>
<dbReference type="SUPFAM" id="SSF48498">
    <property type="entry name" value="Tetracyclin repressor-like, C-terminal domain"/>
    <property type="match status" value="1"/>
</dbReference>
<dbReference type="SUPFAM" id="SSF46689">
    <property type="entry name" value="Homeodomain-like"/>
    <property type="match status" value="1"/>
</dbReference>
<keyword evidence="7" id="KW-1185">Reference proteome</keyword>
<feature type="domain" description="HTH tetR-type" evidence="5">
    <location>
        <begin position="14"/>
        <end position="74"/>
    </location>
</feature>
<evidence type="ECO:0000256" key="1">
    <source>
        <dbReference type="ARBA" id="ARBA00023015"/>
    </source>
</evidence>
<dbReference type="Gene3D" id="1.10.357.10">
    <property type="entry name" value="Tetracycline Repressor, domain 2"/>
    <property type="match status" value="1"/>
</dbReference>
<keyword evidence="2 4" id="KW-0238">DNA-binding</keyword>
<dbReference type="InterPro" id="IPR036271">
    <property type="entry name" value="Tet_transcr_reg_TetR-rel_C_sf"/>
</dbReference>
<keyword evidence="3" id="KW-0804">Transcription</keyword>
<evidence type="ECO:0000256" key="3">
    <source>
        <dbReference type="ARBA" id="ARBA00023163"/>
    </source>
</evidence>